<name>G9YN25_FLAPL</name>
<dbReference type="GeneID" id="63974434"/>
<evidence type="ECO:0000313" key="1">
    <source>
        <dbReference type="EMBL" id="EHM53653.1"/>
    </source>
</evidence>
<dbReference type="Proteomes" id="UP000004459">
    <property type="component" value="Unassembled WGS sequence"/>
</dbReference>
<accession>G9YN25</accession>
<protein>
    <submittedName>
        <fullName evidence="1">Uncharacterized protein</fullName>
    </submittedName>
</protein>
<dbReference type="RefSeq" id="WP_007489160.1">
    <property type="nucleotide sequence ID" value="NZ_JH417672.1"/>
</dbReference>
<comment type="caution">
    <text evidence="1">The sequence shown here is derived from an EMBL/GenBank/DDBJ whole genome shotgun (WGS) entry which is preliminary data.</text>
</comment>
<sequence length="353" mass="40452">MSSLIFMDAECPNCGGNCGNGGRGDTFYCPSCGWKGKIKGAENDMKFIEEYIRFCMERDGGPEAAKHKGPNAIEGMCCDCAHGGPGPCCSWDENEGCQYRKEDGSCWVPYTKGDANLDEAIEKYLKIKEEANMKEKCPICDYDIEHCQCCFGGSAHPDRSKREAVVRDHLYLFSDKQVMHIIELERYWRISYLDEEKEKIREELEREYNPVLMPAPVEEANMDKPRICEVLGVEVDEVFTIETPVRKSTYCRIDEEGKIYNTCIETLCYAINHPDRIIRKPRWTEQEVERAKAIKVLYPVVKTLAYVDIVGQTFYMYDDEDNYKGSLENLDETFPTLRSIRRATLDEIIGGAQ</sequence>
<proteinExistence type="predicted"/>
<gene>
    <name evidence="1" type="ORF">HMPREF0372_00898</name>
</gene>
<dbReference type="STRING" id="292800.A4U99_14535"/>
<evidence type="ECO:0000313" key="2">
    <source>
        <dbReference type="Proteomes" id="UP000004459"/>
    </source>
</evidence>
<dbReference type="EMBL" id="AGCK01000060">
    <property type="protein sequence ID" value="EHM53653.1"/>
    <property type="molecule type" value="Genomic_DNA"/>
</dbReference>
<dbReference type="AlphaFoldDB" id="G9YN25"/>
<dbReference type="PATRIC" id="fig|411475.3.peg.785"/>
<reference evidence="1 2" key="1">
    <citation type="submission" date="2011-08" db="EMBL/GenBank/DDBJ databases">
        <authorList>
            <person name="Weinstock G."/>
            <person name="Sodergren E."/>
            <person name="Clifton S."/>
            <person name="Fulton L."/>
            <person name="Fulton B."/>
            <person name="Courtney L."/>
            <person name="Fronick C."/>
            <person name="Harrison M."/>
            <person name="Strong C."/>
            <person name="Farmer C."/>
            <person name="Delahaunty K."/>
            <person name="Markovic C."/>
            <person name="Hall O."/>
            <person name="Minx P."/>
            <person name="Tomlinson C."/>
            <person name="Mitreva M."/>
            <person name="Hou S."/>
            <person name="Chen J."/>
            <person name="Wollam A."/>
            <person name="Pepin K.H."/>
            <person name="Johnson M."/>
            <person name="Bhonagiri V."/>
            <person name="Zhang X."/>
            <person name="Suruliraj S."/>
            <person name="Warren W."/>
            <person name="Chinwalla A."/>
            <person name="Mardis E.R."/>
            <person name="Wilson R.K."/>
        </authorList>
    </citation>
    <scope>NUCLEOTIDE SEQUENCE [LARGE SCALE GENOMIC DNA]</scope>
    <source>
        <strain evidence="1 2">ATCC 29863</strain>
    </source>
</reference>
<organism evidence="1 2">
    <name type="scientific">Flavonifractor plautii ATCC 29863</name>
    <dbReference type="NCBI Taxonomy" id="411475"/>
    <lineage>
        <taxon>Bacteria</taxon>
        <taxon>Bacillati</taxon>
        <taxon>Bacillota</taxon>
        <taxon>Clostridia</taxon>
        <taxon>Eubacteriales</taxon>
        <taxon>Oscillospiraceae</taxon>
        <taxon>Flavonifractor</taxon>
    </lineage>
</organism>
<dbReference type="HOGENOM" id="CLU_784706_0_0_9"/>